<dbReference type="InterPro" id="IPR020818">
    <property type="entry name" value="Chaperonin_GroES"/>
</dbReference>
<evidence type="ECO:0000256" key="1">
    <source>
        <dbReference type="ARBA" id="ARBA00006975"/>
    </source>
</evidence>
<comment type="similarity">
    <text evidence="1 3 4">Belongs to the GroES chaperonin family.</text>
</comment>
<dbReference type="CDD" id="cd00320">
    <property type="entry name" value="cpn10"/>
    <property type="match status" value="1"/>
</dbReference>
<dbReference type="InterPro" id="IPR037124">
    <property type="entry name" value="Chaperonin_GroES_sf"/>
</dbReference>
<name>A0A4R6LLQ6_9FIRM</name>
<dbReference type="AlphaFoldDB" id="A0A4R6LLQ6"/>
<evidence type="ECO:0000256" key="2">
    <source>
        <dbReference type="ARBA" id="ARBA00023186"/>
    </source>
</evidence>
<evidence type="ECO:0000256" key="4">
    <source>
        <dbReference type="RuleBase" id="RU000535"/>
    </source>
</evidence>
<accession>A0A4R6LLQ6</accession>
<keyword evidence="3" id="KW-0963">Cytoplasm</keyword>
<dbReference type="PANTHER" id="PTHR10772:SF63">
    <property type="entry name" value="20 KDA CHAPERONIN, CHLOROPLASTIC"/>
    <property type="match status" value="1"/>
</dbReference>
<dbReference type="PANTHER" id="PTHR10772">
    <property type="entry name" value="10 KDA HEAT SHOCK PROTEIN"/>
    <property type="match status" value="1"/>
</dbReference>
<dbReference type="Gene3D" id="2.30.33.40">
    <property type="entry name" value="GroES chaperonin"/>
    <property type="match status" value="1"/>
</dbReference>
<evidence type="ECO:0000256" key="3">
    <source>
        <dbReference type="HAMAP-Rule" id="MF_00580"/>
    </source>
</evidence>
<dbReference type="InterPro" id="IPR011032">
    <property type="entry name" value="GroES-like_sf"/>
</dbReference>
<dbReference type="SUPFAM" id="SSF50129">
    <property type="entry name" value="GroES-like"/>
    <property type="match status" value="1"/>
</dbReference>
<dbReference type="GO" id="GO:0005524">
    <property type="term" value="F:ATP binding"/>
    <property type="evidence" value="ECO:0007669"/>
    <property type="project" value="InterPro"/>
</dbReference>
<dbReference type="PRINTS" id="PR00297">
    <property type="entry name" value="CHAPERONIN10"/>
</dbReference>
<keyword evidence="2 3" id="KW-0143">Chaperone</keyword>
<dbReference type="GO" id="GO:0051082">
    <property type="term" value="F:unfolded protein binding"/>
    <property type="evidence" value="ECO:0007669"/>
    <property type="project" value="TreeGrafter"/>
</dbReference>
<dbReference type="OrthoDB" id="9806791at2"/>
<sequence length="97" mass="10535">MSIKPLNDRVVVKHVEKDEGEEKTKGGIVLPDTAKKDEKPQQAEIIAVGKNIAPEGEEAEVAVGDTVVFDKYAGTKVEVDSEEYIILSIEDVLAVID</sequence>
<dbReference type="EMBL" id="SNWX01000015">
    <property type="protein sequence ID" value="TDO86132.1"/>
    <property type="molecule type" value="Genomic_DNA"/>
</dbReference>
<dbReference type="NCBIfam" id="NF001531">
    <property type="entry name" value="PRK00364.2-2"/>
    <property type="match status" value="1"/>
</dbReference>
<dbReference type="Pfam" id="PF00166">
    <property type="entry name" value="Cpn10"/>
    <property type="match status" value="1"/>
</dbReference>
<comment type="caution">
    <text evidence="5">The sequence shown here is derived from an EMBL/GenBank/DDBJ whole genome shotgun (WGS) entry which is preliminary data.</text>
</comment>
<comment type="subunit">
    <text evidence="3">Heptamer of 7 subunits arranged in a ring. Interacts with the chaperonin GroEL.</text>
</comment>
<dbReference type="Proteomes" id="UP000295064">
    <property type="component" value="Unassembled WGS sequence"/>
</dbReference>
<evidence type="ECO:0000313" key="6">
    <source>
        <dbReference type="Proteomes" id="UP000295064"/>
    </source>
</evidence>
<dbReference type="GO" id="GO:0046872">
    <property type="term" value="F:metal ion binding"/>
    <property type="evidence" value="ECO:0007669"/>
    <property type="project" value="TreeGrafter"/>
</dbReference>
<dbReference type="GO" id="GO:0044183">
    <property type="term" value="F:protein folding chaperone"/>
    <property type="evidence" value="ECO:0007669"/>
    <property type="project" value="InterPro"/>
</dbReference>
<protein>
    <recommendedName>
        <fullName evidence="3">Co-chaperonin GroES</fullName>
    </recommendedName>
    <alternativeName>
        <fullName evidence="3">10 kDa chaperonin</fullName>
    </alternativeName>
    <alternativeName>
        <fullName evidence="3">Chaperonin-10</fullName>
        <shortName evidence="3">Cpn10</shortName>
    </alternativeName>
</protein>
<proteinExistence type="inferred from homology"/>
<gene>
    <name evidence="3" type="primary">groES</name>
    <name evidence="3" type="synonym">groS</name>
    <name evidence="5" type="ORF">DFR79_11545</name>
</gene>
<reference evidence="5 6" key="1">
    <citation type="submission" date="2019-03" db="EMBL/GenBank/DDBJ databases">
        <title>Subsurface microbial communities from deep shales in Ohio and West Virginia, USA.</title>
        <authorList>
            <person name="Wrighton K."/>
        </authorList>
    </citation>
    <scope>NUCLEOTIDE SEQUENCE [LARGE SCALE GENOMIC DNA]</scope>
    <source>
        <strain evidence="5 6">MA284_T2</strain>
    </source>
</reference>
<evidence type="ECO:0000313" key="5">
    <source>
        <dbReference type="EMBL" id="TDO86132.1"/>
    </source>
</evidence>
<dbReference type="RefSeq" id="WP_133515326.1">
    <property type="nucleotide sequence ID" value="NZ_SNWX01000015.1"/>
</dbReference>
<comment type="subcellular location">
    <subcellularLocation>
        <location evidence="3">Cytoplasm</location>
    </subcellularLocation>
</comment>
<comment type="function">
    <text evidence="3 4">Together with the chaperonin GroEL, plays an essential role in assisting protein folding. The GroEL-GroES system forms a nano-cage that allows encapsulation of the non-native substrate proteins and provides a physical environment optimized to promote and accelerate protein folding. GroES binds to the apical surface of the GroEL ring, thereby capping the opening of the GroEL channel.</text>
</comment>
<dbReference type="SMART" id="SM00883">
    <property type="entry name" value="Cpn10"/>
    <property type="match status" value="1"/>
</dbReference>
<dbReference type="GO" id="GO:0005737">
    <property type="term" value="C:cytoplasm"/>
    <property type="evidence" value="ECO:0007669"/>
    <property type="project" value="UniProtKB-SubCell"/>
</dbReference>
<dbReference type="HAMAP" id="MF_00580">
    <property type="entry name" value="CH10"/>
    <property type="match status" value="1"/>
</dbReference>
<dbReference type="GO" id="GO:0051087">
    <property type="term" value="F:protein-folding chaperone binding"/>
    <property type="evidence" value="ECO:0007669"/>
    <property type="project" value="TreeGrafter"/>
</dbReference>
<organism evidence="5 6">
    <name type="scientific">Halanaerobium saccharolyticum</name>
    <dbReference type="NCBI Taxonomy" id="43595"/>
    <lineage>
        <taxon>Bacteria</taxon>
        <taxon>Bacillati</taxon>
        <taxon>Bacillota</taxon>
        <taxon>Clostridia</taxon>
        <taxon>Halanaerobiales</taxon>
        <taxon>Halanaerobiaceae</taxon>
        <taxon>Halanaerobium</taxon>
    </lineage>
</organism>
<dbReference type="FunFam" id="2.30.33.40:FF:000001">
    <property type="entry name" value="10 kDa chaperonin"/>
    <property type="match status" value="1"/>
</dbReference>